<sequence length="100" mass="11664">MKILTIEIPESIASKTICFLQDHIEFLLKESDLGVWECQRLISLVQEGEISYGPASTLRMYLEFRKRQLIFTFDHSYQVRNSILELDGLIDFYDSSRISA</sequence>
<keyword evidence="2" id="KW-1185">Reference proteome</keyword>
<evidence type="ECO:0000313" key="1">
    <source>
        <dbReference type="EMBL" id="KYQ73412.1"/>
    </source>
</evidence>
<name>A0A151Y5S8_9GAMM</name>
<dbReference type="Proteomes" id="UP000076276">
    <property type="component" value="Unassembled WGS sequence"/>
</dbReference>
<dbReference type="EMBL" id="LUAW01000005">
    <property type="protein sequence ID" value="KYQ73412.1"/>
    <property type="molecule type" value="Genomic_DNA"/>
</dbReference>
<gene>
    <name evidence="1" type="ORF">AZH43_05795</name>
</gene>
<reference evidence="1 2" key="1">
    <citation type="submission" date="2016-03" db="EMBL/GenBank/DDBJ databases">
        <title>Acinetobacter genomospecies 28 strain ANC 4149.</title>
        <authorList>
            <person name="Radolfova-Krizova L."/>
            <person name="Nemec A."/>
        </authorList>
    </citation>
    <scope>NUCLEOTIDE SEQUENCE [LARGE SCALE GENOMIC DNA]</scope>
    <source>
        <strain evidence="1 2">ANC 4149</strain>
    </source>
</reference>
<proteinExistence type="predicted"/>
<organism evidence="1 2">
    <name type="scientific">Acinetobacter pragensis</name>
    <dbReference type="NCBI Taxonomy" id="1806892"/>
    <lineage>
        <taxon>Bacteria</taxon>
        <taxon>Pseudomonadati</taxon>
        <taxon>Pseudomonadota</taxon>
        <taxon>Gammaproteobacteria</taxon>
        <taxon>Moraxellales</taxon>
        <taxon>Moraxellaceae</taxon>
        <taxon>Acinetobacter</taxon>
    </lineage>
</organism>
<evidence type="ECO:0000313" key="2">
    <source>
        <dbReference type="Proteomes" id="UP000076276"/>
    </source>
</evidence>
<comment type="caution">
    <text evidence="1">The sequence shown here is derived from an EMBL/GenBank/DDBJ whole genome shotgun (WGS) entry which is preliminary data.</text>
</comment>
<dbReference type="RefSeq" id="WP_067665913.1">
    <property type="nucleotide sequence ID" value="NZ_CBCSIK010000018.1"/>
</dbReference>
<accession>A0A151Y5S8</accession>
<dbReference type="AlphaFoldDB" id="A0A151Y5S8"/>
<protein>
    <submittedName>
        <fullName evidence="1">Uncharacterized protein</fullName>
    </submittedName>
</protein>